<accession>A0A015SRV6</accession>
<evidence type="ECO:0000256" key="1">
    <source>
        <dbReference type="SAM" id="SignalP"/>
    </source>
</evidence>
<feature type="chain" id="PRO_5001478529" evidence="1">
    <location>
        <begin position="23"/>
        <end position="226"/>
    </location>
</feature>
<evidence type="ECO:0000259" key="2">
    <source>
        <dbReference type="Pfam" id="PF14322"/>
    </source>
</evidence>
<dbReference type="AlphaFoldDB" id="A0A015SRV6"/>
<name>A0A015SRV6_BACFG</name>
<feature type="domain" description="SusD-like N-terminal" evidence="2">
    <location>
        <begin position="107"/>
        <end position="216"/>
    </location>
</feature>
<gene>
    <name evidence="3" type="ORF">M124_3216</name>
</gene>
<dbReference type="InterPro" id="IPR011990">
    <property type="entry name" value="TPR-like_helical_dom_sf"/>
</dbReference>
<dbReference type="Pfam" id="PF14322">
    <property type="entry name" value="SusD-like_3"/>
    <property type="match status" value="1"/>
</dbReference>
<dbReference type="InterPro" id="IPR033985">
    <property type="entry name" value="SusD-like_N"/>
</dbReference>
<dbReference type="Gene3D" id="1.25.40.390">
    <property type="match status" value="1"/>
</dbReference>
<evidence type="ECO:0000313" key="4">
    <source>
        <dbReference type="Proteomes" id="UP000020529"/>
    </source>
</evidence>
<comment type="caution">
    <text evidence="3">The sequence shown here is derived from an EMBL/GenBank/DDBJ whole genome shotgun (WGS) entry which is preliminary data.</text>
</comment>
<dbReference type="SUPFAM" id="SSF48452">
    <property type="entry name" value="TPR-like"/>
    <property type="match status" value="1"/>
</dbReference>
<protein>
    <submittedName>
        <fullName evidence="3">Starch-binding associating with outer membrane family protein</fullName>
    </submittedName>
</protein>
<feature type="signal peptide" evidence="1">
    <location>
        <begin position="1"/>
        <end position="22"/>
    </location>
</feature>
<organism evidence="3 4">
    <name type="scientific">Bacteroides fragilis str. 3988T(B)14</name>
    <dbReference type="NCBI Taxonomy" id="1339315"/>
    <lineage>
        <taxon>Bacteria</taxon>
        <taxon>Pseudomonadati</taxon>
        <taxon>Bacteroidota</taxon>
        <taxon>Bacteroidia</taxon>
        <taxon>Bacteroidales</taxon>
        <taxon>Bacteroidaceae</taxon>
        <taxon>Bacteroides</taxon>
    </lineage>
</organism>
<proteinExistence type="predicted"/>
<dbReference type="PATRIC" id="fig|1339315.3.peg.3883"/>
<dbReference type="EMBL" id="JGCY01000382">
    <property type="protein sequence ID" value="EXY72997.1"/>
    <property type="molecule type" value="Genomic_DNA"/>
</dbReference>
<sequence length="226" mass="25614">MKVFKNLSTYILALGFSATLFSGCEDYLNVSDDLAAEMTMEEVFNNTSYARRFHRYIYTGIPDVSNIIITSAYADLTGLDNPWPAVSDELKSAQNNVKTIPTIGYHAGSATLSRWSLYKQIRQANEFIAYAHVIPQNGDVADFIDEKELALLKNEARFLRAYYHYLLFELYGPIPIMTEIADPSAADLDYYRNSVDEVVAFIDKELNECYDLLPEKELNPDGTINN</sequence>
<evidence type="ECO:0000313" key="3">
    <source>
        <dbReference type="EMBL" id="EXY72997.1"/>
    </source>
</evidence>
<dbReference type="PROSITE" id="PS51257">
    <property type="entry name" value="PROKAR_LIPOPROTEIN"/>
    <property type="match status" value="1"/>
</dbReference>
<reference evidence="3 4" key="1">
    <citation type="submission" date="2014-02" db="EMBL/GenBank/DDBJ databases">
        <authorList>
            <person name="Sears C."/>
            <person name="Carroll K."/>
            <person name="Sack B.R."/>
            <person name="Qadri F."/>
            <person name="Myers L.L."/>
            <person name="Chung G.-T."/>
            <person name="Escheverria P."/>
            <person name="Fraser C.M."/>
            <person name="Sadzewicz L."/>
            <person name="Shefchek K.A."/>
            <person name="Tallon L."/>
            <person name="Das S.P."/>
            <person name="Daugherty S."/>
            <person name="Mongodin E.F."/>
        </authorList>
    </citation>
    <scope>NUCLEOTIDE SEQUENCE [LARGE SCALE GENOMIC DNA]</scope>
    <source>
        <strain evidence="4">3988T(B)14</strain>
    </source>
</reference>
<keyword evidence="1" id="KW-0732">Signal</keyword>
<dbReference type="Proteomes" id="UP000020529">
    <property type="component" value="Unassembled WGS sequence"/>
</dbReference>